<evidence type="ECO:0000313" key="1">
    <source>
        <dbReference type="EMBL" id="JAT86782.1"/>
    </source>
</evidence>
<proteinExistence type="predicted"/>
<accession>A0A1E1WIH9</accession>
<dbReference type="EMBL" id="GDQN01004272">
    <property type="protein sequence ID" value="JAT86782.1"/>
    <property type="molecule type" value="Transcribed_RNA"/>
</dbReference>
<reference evidence="1" key="1">
    <citation type="submission" date="2015-09" db="EMBL/GenBank/DDBJ databases">
        <title>De novo assembly of Pectinophora gossypiella (Pink Bollworm) gut transcriptome.</title>
        <authorList>
            <person name="Tassone E.E."/>
        </authorList>
    </citation>
    <scope>NUCLEOTIDE SEQUENCE</scope>
</reference>
<name>A0A1E1WIH9_PECGO</name>
<organism evidence="1">
    <name type="scientific">Pectinophora gossypiella</name>
    <name type="common">Cotton pink bollworm</name>
    <name type="synonym">Depressaria gossypiella</name>
    <dbReference type="NCBI Taxonomy" id="13191"/>
    <lineage>
        <taxon>Eukaryota</taxon>
        <taxon>Metazoa</taxon>
        <taxon>Ecdysozoa</taxon>
        <taxon>Arthropoda</taxon>
        <taxon>Hexapoda</taxon>
        <taxon>Insecta</taxon>
        <taxon>Pterygota</taxon>
        <taxon>Neoptera</taxon>
        <taxon>Endopterygota</taxon>
        <taxon>Lepidoptera</taxon>
        <taxon>Glossata</taxon>
        <taxon>Ditrysia</taxon>
        <taxon>Gelechioidea</taxon>
        <taxon>Gelechiidae</taxon>
        <taxon>Apatetrinae</taxon>
        <taxon>Pectinophora</taxon>
    </lineage>
</organism>
<sequence length="156" mass="18763">LYIIRKAFYVVTKELFIKLYKTYVRPQLEYGFQIWNPYFKKDIEMLEKVQRKATKMVTSLRNRPYEERLLELNLTTLKERRQRGDLIEVYKILQGHYNVKQLKELFKFNKNTNLRGHSLKLYKPPCASNPRKHFLPNRVVDSWNKLPESVVSAPSV</sequence>
<dbReference type="PRINTS" id="PR01345">
    <property type="entry name" value="CERVTRCPTASE"/>
</dbReference>
<gene>
    <name evidence="1" type="ORF">g.5217</name>
</gene>
<protein>
    <submittedName>
        <fullName evidence="1">Uncharacterized protein</fullName>
    </submittedName>
</protein>
<dbReference type="AlphaFoldDB" id="A0A1E1WIH9"/>
<feature type="non-terminal residue" evidence="1">
    <location>
        <position position="1"/>
    </location>
</feature>
<feature type="non-terminal residue" evidence="1">
    <location>
        <position position="156"/>
    </location>
</feature>